<dbReference type="InterPro" id="IPR039708">
    <property type="entry name" value="MT1774/Rv1733c-like"/>
</dbReference>
<dbReference type="EMBL" id="CP063374">
    <property type="protein sequence ID" value="QOV44703.1"/>
    <property type="molecule type" value="Genomic_DNA"/>
</dbReference>
<feature type="transmembrane region" description="Helical" evidence="2">
    <location>
        <begin position="41"/>
        <end position="62"/>
    </location>
</feature>
<dbReference type="AlphaFoldDB" id="A0A7M2T9V2"/>
<dbReference type="PANTHER" id="PTHR42305">
    <property type="entry name" value="MEMBRANE PROTEIN RV1733C-RELATED"/>
    <property type="match status" value="1"/>
</dbReference>
<evidence type="ECO:0000256" key="1">
    <source>
        <dbReference type="SAM" id="MobiDB-lite"/>
    </source>
</evidence>
<reference evidence="3 4" key="1">
    <citation type="submission" date="2020-10" db="EMBL/GenBank/DDBJ databases">
        <title>Streptomyces chromofuscus complate genome analysis.</title>
        <authorList>
            <person name="Anwar N."/>
        </authorList>
    </citation>
    <scope>NUCLEOTIDE SEQUENCE [LARGE SCALE GENOMIC DNA]</scope>
    <source>
        <strain evidence="3 4">DSM 40273</strain>
    </source>
</reference>
<keyword evidence="2" id="KW-1133">Transmembrane helix</keyword>
<sequence>MSAHDSPHASGPPPPRRQHESKGANPLRRTSDRFESWFRRFLMLILLLGLPVAALSAGLTAYESSMRTVQAQSAQRQEVTARLTSNVKDVAMDEKQWAQVRWTDGNGTVRTGTTLVEPGTPKGATVRVWVDRDGGLTSPPMSEFNATTTGWFVGVVAAIGVGAGLCAARAGMRHVLDRRRYARWDAEWDVVEPLWSARFPR</sequence>
<feature type="region of interest" description="Disordered" evidence="1">
    <location>
        <begin position="1"/>
        <end position="28"/>
    </location>
</feature>
<feature type="transmembrane region" description="Helical" evidence="2">
    <location>
        <begin position="150"/>
        <end position="170"/>
    </location>
</feature>
<dbReference type="Proteomes" id="UP000594008">
    <property type="component" value="Chromosome"/>
</dbReference>
<accession>A0A7M2T9V2</accession>
<evidence type="ECO:0000256" key="2">
    <source>
        <dbReference type="SAM" id="Phobius"/>
    </source>
</evidence>
<protein>
    <recommendedName>
        <fullName evidence="5">Transmembrane protein</fullName>
    </recommendedName>
</protein>
<name>A0A7M2T9V2_STRCW</name>
<organism evidence="3 4">
    <name type="scientific">Streptomyces chromofuscus</name>
    <dbReference type="NCBI Taxonomy" id="42881"/>
    <lineage>
        <taxon>Bacteria</taxon>
        <taxon>Bacillati</taxon>
        <taxon>Actinomycetota</taxon>
        <taxon>Actinomycetes</taxon>
        <taxon>Kitasatosporales</taxon>
        <taxon>Streptomycetaceae</taxon>
        <taxon>Streptomyces</taxon>
    </lineage>
</organism>
<keyword evidence="4" id="KW-1185">Reference proteome</keyword>
<evidence type="ECO:0008006" key="5">
    <source>
        <dbReference type="Google" id="ProtNLM"/>
    </source>
</evidence>
<keyword evidence="2" id="KW-0472">Membrane</keyword>
<evidence type="ECO:0000313" key="3">
    <source>
        <dbReference type="EMBL" id="QOV44703.1"/>
    </source>
</evidence>
<evidence type="ECO:0000313" key="4">
    <source>
        <dbReference type="Proteomes" id="UP000594008"/>
    </source>
</evidence>
<dbReference type="KEGG" id="schf:IPT68_01335"/>
<keyword evidence="2" id="KW-0812">Transmembrane</keyword>
<gene>
    <name evidence="3" type="ORF">IPT68_01335</name>
</gene>
<proteinExistence type="predicted"/>
<dbReference type="PANTHER" id="PTHR42305:SF1">
    <property type="entry name" value="MEMBRANE PROTEIN RV1733C-RELATED"/>
    <property type="match status" value="1"/>
</dbReference>